<dbReference type="EMBL" id="CP015402">
    <property type="protein sequence ID" value="ARE60830.1"/>
    <property type="molecule type" value="Genomic_DNA"/>
</dbReference>
<dbReference type="InterPro" id="IPR012334">
    <property type="entry name" value="Pectin_lyas_fold"/>
</dbReference>
<sequence>MECTSAALPRCNVTIRNPAYAQNGDGLDIESCSNVHVTGCTFDVGDDAICIKSGKDRAGRMRGAPTSNVLIEECKVYSGHGGFVIGSEMSGGVYNVAVRNCLFIGTDTGIKFKSTRGRGGAVSGIHISEIKMVGIAGDAITADLYYGRKTAGQHAEPVDESTPVFDGISISGISCTGAARAIWLNGLPEMPIRNISISNSTISAEAGAIINNADSVTLHNVTINHSTGSRLTVTNTANLTDR</sequence>
<dbReference type="Pfam" id="PF00295">
    <property type="entry name" value="Glyco_hydro_28"/>
    <property type="match status" value="1"/>
</dbReference>
<keyword evidence="3 4" id="KW-0326">Glycosidase</keyword>
<proteinExistence type="inferred from homology"/>
<accession>A0A1V0QE56</accession>
<evidence type="ECO:0000256" key="2">
    <source>
        <dbReference type="ARBA" id="ARBA00022801"/>
    </source>
</evidence>
<evidence type="ECO:0000313" key="5">
    <source>
        <dbReference type="EMBL" id="ARE60830.1"/>
    </source>
</evidence>
<dbReference type="InterPro" id="IPR051801">
    <property type="entry name" value="GH28_Enzymes"/>
</dbReference>
<evidence type="ECO:0000313" key="6">
    <source>
        <dbReference type="Proteomes" id="UP000186351"/>
    </source>
</evidence>
<dbReference type="AlphaFoldDB" id="A0A1V0QE56"/>
<dbReference type="GeneID" id="65537827"/>
<dbReference type="PANTHER" id="PTHR31339">
    <property type="entry name" value="PECTIN LYASE-RELATED"/>
    <property type="match status" value="1"/>
</dbReference>
<dbReference type="GO" id="GO:0004650">
    <property type="term" value="F:polygalacturonase activity"/>
    <property type="evidence" value="ECO:0007669"/>
    <property type="project" value="InterPro"/>
</dbReference>
<keyword evidence="2 4" id="KW-0378">Hydrolase</keyword>
<evidence type="ECO:0000256" key="3">
    <source>
        <dbReference type="ARBA" id="ARBA00023295"/>
    </source>
</evidence>
<dbReference type="SUPFAM" id="SSF51126">
    <property type="entry name" value="Pectin lyase-like"/>
    <property type="match status" value="1"/>
</dbReference>
<dbReference type="SMART" id="SM00710">
    <property type="entry name" value="PbH1"/>
    <property type="match status" value="6"/>
</dbReference>
<dbReference type="PROSITE" id="PS00502">
    <property type="entry name" value="POLYGALACTURONASE"/>
    <property type="match status" value="1"/>
</dbReference>
<dbReference type="InterPro" id="IPR006626">
    <property type="entry name" value="PbH1"/>
</dbReference>
<evidence type="ECO:0000256" key="4">
    <source>
        <dbReference type="RuleBase" id="RU361169"/>
    </source>
</evidence>
<protein>
    <recommendedName>
        <fullName evidence="7">Glycoside hydrolase family 28 protein</fullName>
    </recommendedName>
</protein>
<dbReference type="PANTHER" id="PTHR31339:SF9">
    <property type="entry name" value="PLASMIN AND FIBRONECTIN-BINDING PROTEIN A"/>
    <property type="match status" value="1"/>
</dbReference>
<dbReference type="KEGG" id="pary:A4V02_13860"/>
<organism evidence="5 6">
    <name type="scientific">Muribaculum intestinale</name>
    <dbReference type="NCBI Taxonomy" id="1796646"/>
    <lineage>
        <taxon>Bacteria</taxon>
        <taxon>Pseudomonadati</taxon>
        <taxon>Bacteroidota</taxon>
        <taxon>Bacteroidia</taxon>
        <taxon>Bacteroidales</taxon>
        <taxon>Muribaculaceae</taxon>
        <taxon>Muribaculum</taxon>
    </lineage>
</organism>
<comment type="similarity">
    <text evidence="1 4">Belongs to the glycosyl hydrolase 28 family.</text>
</comment>
<accession>A0A1Z2XFV7</accession>
<dbReference type="STRING" id="1796646.A4V02_13860"/>
<dbReference type="InterPro" id="IPR000743">
    <property type="entry name" value="Glyco_hydro_28"/>
</dbReference>
<dbReference type="Proteomes" id="UP000186351">
    <property type="component" value="Chromosome"/>
</dbReference>
<evidence type="ECO:0008006" key="7">
    <source>
        <dbReference type="Google" id="ProtNLM"/>
    </source>
</evidence>
<evidence type="ECO:0000256" key="1">
    <source>
        <dbReference type="ARBA" id="ARBA00008834"/>
    </source>
</evidence>
<dbReference type="GO" id="GO:0005975">
    <property type="term" value="P:carbohydrate metabolic process"/>
    <property type="evidence" value="ECO:0007669"/>
    <property type="project" value="InterPro"/>
</dbReference>
<dbReference type="InterPro" id="IPR011050">
    <property type="entry name" value="Pectin_lyase_fold/virulence"/>
</dbReference>
<dbReference type="RefSeq" id="WP_084274159.1">
    <property type="nucleotide sequence ID" value="NZ_CAJTAP010000002.1"/>
</dbReference>
<keyword evidence="6" id="KW-1185">Reference proteome</keyword>
<gene>
    <name evidence="5" type="ORF">A4V02_13860</name>
</gene>
<name>A0A1V0QE56_9BACT</name>
<dbReference type="Gene3D" id="2.160.20.10">
    <property type="entry name" value="Single-stranded right-handed beta-helix, Pectin lyase-like"/>
    <property type="match status" value="1"/>
</dbReference>
<reference evidence="6" key="1">
    <citation type="submission" date="2016-04" db="EMBL/GenBank/DDBJ databases">
        <title>Complete Genome Sequences of Twelve Strains of a Stable Defined Moderately Diverse Mouse Microbiota 2 (sDMDMm2).</title>
        <authorList>
            <person name="Uchimura Y."/>
            <person name="Wyss M."/>
            <person name="Brugiroux S."/>
            <person name="Limenitakis J.P."/>
            <person name="Stecher B."/>
            <person name="McCoy K.D."/>
            <person name="Macpherson A.J."/>
        </authorList>
    </citation>
    <scope>NUCLEOTIDE SEQUENCE [LARGE SCALE GENOMIC DNA]</scope>
    <source>
        <strain evidence="6">YL27</strain>
    </source>
</reference>
<dbReference type="OrthoDB" id="9795222at2"/>